<dbReference type="InterPro" id="IPR059141">
    <property type="entry name" value="Beta-prop_Nup120_160"/>
</dbReference>
<keyword evidence="2" id="KW-0813">Transport</keyword>
<keyword evidence="5" id="KW-0175">Coiled coil</keyword>
<dbReference type="GeneID" id="63787600"/>
<evidence type="ECO:0000259" key="8">
    <source>
        <dbReference type="Pfam" id="PF23354"/>
    </source>
</evidence>
<keyword evidence="10" id="KW-1185">Reference proteome</keyword>
<dbReference type="PROSITE" id="PS50082">
    <property type="entry name" value="WD_REPEATS_2"/>
    <property type="match status" value="1"/>
</dbReference>
<dbReference type="OMA" id="CESEQAN"/>
<dbReference type="InterPro" id="IPR001680">
    <property type="entry name" value="WD40_rpt"/>
</dbReference>
<dbReference type="Pfam" id="PF11715">
    <property type="entry name" value="Beta-prop_Nup120_160"/>
    <property type="match status" value="1"/>
</dbReference>
<comment type="caution">
    <text evidence="9">The sequence shown here is derived from an EMBL/GenBank/DDBJ whole genome shotgun (WGS) entry which is preliminary data.</text>
</comment>
<evidence type="ECO:0000256" key="6">
    <source>
        <dbReference type="SAM" id="MobiDB-lite"/>
    </source>
</evidence>
<dbReference type="GO" id="GO:0005643">
    <property type="term" value="C:nuclear pore"/>
    <property type="evidence" value="ECO:0007669"/>
    <property type="project" value="TreeGrafter"/>
</dbReference>
<keyword evidence="3" id="KW-0539">Nucleus</keyword>
<accession>A0A1Y2FNU5</accession>
<evidence type="ECO:0000256" key="2">
    <source>
        <dbReference type="ARBA" id="ARBA00022448"/>
    </source>
</evidence>
<feature type="domain" description="NUP160 middle TPR" evidence="8">
    <location>
        <begin position="760"/>
        <end position="929"/>
    </location>
</feature>
<dbReference type="OrthoDB" id="67716at2759"/>
<gene>
    <name evidence="9" type="ORF">BCR37DRAFT_391368</name>
</gene>
<dbReference type="InterPro" id="IPR011047">
    <property type="entry name" value="Quinoprotein_ADH-like_sf"/>
</dbReference>
<dbReference type="InterPro" id="IPR021717">
    <property type="entry name" value="Nucleoporin_Nup160"/>
</dbReference>
<comment type="subcellular location">
    <subcellularLocation>
        <location evidence="1">Nucleus</location>
    </subcellularLocation>
</comment>
<dbReference type="AlphaFoldDB" id="A0A1Y2FNU5"/>
<dbReference type="SUPFAM" id="SSF50998">
    <property type="entry name" value="Quinoprotein alcohol dehydrogenase-like"/>
    <property type="match status" value="1"/>
</dbReference>
<evidence type="ECO:0000259" key="7">
    <source>
        <dbReference type="Pfam" id="PF11715"/>
    </source>
</evidence>
<evidence type="ECO:0000313" key="10">
    <source>
        <dbReference type="Proteomes" id="UP000193685"/>
    </source>
</evidence>
<sequence>MALADRLAETYCLTQVYVDPLRQSRPLVVARATGNIDNTHAAVCSNVLFRQGRPTLFYTTQGSRLTLQAIDANWPASVFDFGDGIRNAGLHDDNGNVIVHLFTTSHLLYTMILTPEQIEDPSIKKADGWIAEYAAPSFSIRSPLFMKSISPTSVLFSLEDGGLLRLSNNGRSYNEHLFSDSSFFKSFKSILPWSGRPANLIIAMQASPSKSLLFTLSVDAKLRIWQLQTGQLITMHDVSGAEASASAYLLDPVPINLLALHEDEASFMVVTYCPHQPGLFKVFKGETGLQEVFQFREEMPRNGLWRVFDLALTHISADQMLLHVLWKSDTLTLVQVGVVSLSTKTVGWSFAAAPPFQRPAEATDKLLERWIFQPSRLPISTLKRALAASTSQDVSLEHITNLAQAQQAARELLCNSTPLEIDEDTGAELIEKQEEAIRLQYLSLAQICLELDRLGSEPHALCRAESGEILVAQSDRVSIVRQANPLERLVEVARIHSDLPDIRTTCLGLCRLLGEVQTPDVVESLHTALRRYAFADRTLSADDFMFVCFEESVEQSLPRPVVLAMQEAPLKTHDLLSLLNDMLPLFVLKLRSSVVPQGVTGFAGYVAGQRDMAINTQQTLVQLVAILQYYACHATEADVFRGAHLFVKYLEAYKRTTLVVEACTSMLQTTGTDQTVFAGLAEAHKGVVPYRDLLERILVFLVSSNEGQWAVTFSDYAGASAFCGYLGARGKLLLDQAEDAAKIFARLGYPLVAGSPAAAETKLSERLDRRTLVDYHLHIARLFSARHCYAQALRFCSEAELALRLAPNDAQHKAVAKAKFQAGLSASQFDEAYLCLPTLMTAQQVDPLRQFLTRLCESEQANKLLQYPFIGLLEEVDDLLQEKADAMLATQTTPAYHRILYSWRVQHCNFRGAACALYRRLQVLQAHGRHAAFDVSMHLDLTEGYLTILNALRCMEPDEQWLIVGSLESGTHGDAPSPPKRKKQDGDAGISGQVKRKLLSLQDVREEYKAELHNMKVQLNQLSGLA</sequence>
<feature type="coiled-coil region" evidence="5">
    <location>
        <begin position="998"/>
        <end position="1025"/>
    </location>
</feature>
<feature type="region of interest" description="Disordered" evidence="6">
    <location>
        <begin position="970"/>
        <end position="990"/>
    </location>
</feature>
<protein>
    <submittedName>
        <fullName evidence="9">Nucleoporin Nup120/160-domain-containing protein</fullName>
    </submittedName>
</protein>
<evidence type="ECO:0000313" key="9">
    <source>
        <dbReference type="EMBL" id="ORY85599.1"/>
    </source>
</evidence>
<reference evidence="9 10" key="1">
    <citation type="submission" date="2016-07" db="EMBL/GenBank/DDBJ databases">
        <title>Pervasive Adenine N6-methylation of Active Genes in Fungi.</title>
        <authorList>
            <consortium name="DOE Joint Genome Institute"/>
            <person name="Mondo S.J."/>
            <person name="Dannebaum R.O."/>
            <person name="Kuo R.C."/>
            <person name="Labutti K."/>
            <person name="Haridas S."/>
            <person name="Kuo A."/>
            <person name="Salamov A."/>
            <person name="Ahrendt S.R."/>
            <person name="Lipzen A."/>
            <person name="Sullivan W."/>
            <person name="Andreopoulos W.B."/>
            <person name="Clum A."/>
            <person name="Lindquist E."/>
            <person name="Daum C."/>
            <person name="Ramamoorthy G.K."/>
            <person name="Gryganskyi A."/>
            <person name="Culley D."/>
            <person name="Magnuson J.K."/>
            <person name="James T.Y."/>
            <person name="O'Malley M.A."/>
            <person name="Stajich J.E."/>
            <person name="Spatafora J.W."/>
            <person name="Visel A."/>
            <person name="Grigoriev I.V."/>
        </authorList>
    </citation>
    <scope>NUCLEOTIDE SEQUENCE [LARGE SCALE GENOMIC DNA]</scope>
    <source>
        <strain evidence="9 10">12-1054</strain>
    </source>
</reference>
<evidence type="ECO:0000256" key="4">
    <source>
        <dbReference type="PROSITE-ProRule" id="PRU00221"/>
    </source>
</evidence>
<dbReference type="PANTHER" id="PTHR21286:SF0">
    <property type="entry name" value="NUCLEAR PORE COMPLEX PROTEIN NUP160"/>
    <property type="match status" value="1"/>
</dbReference>
<proteinExistence type="predicted"/>
<dbReference type="EMBL" id="MCFI01000004">
    <property type="protein sequence ID" value="ORY85599.1"/>
    <property type="molecule type" value="Genomic_DNA"/>
</dbReference>
<feature type="repeat" description="WD" evidence="4">
    <location>
        <begin position="201"/>
        <end position="235"/>
    </location>
</feature>
<evidence type="ECO:0000256" key="1">
    <source>
        <dbReference type="ARBA" id="ARBA00004123"/>
    </source>
</evidence>
<dbReference type="Pfam" id="PF23354">
    <property type="entry name" value="TPR_NUP160_120_M"/>
    <property type="match status" value="1"/>
</dbReference>
<dbReference type="PANTHER" id="PTHR21286">
    <property type="entry name" value="NUCLEAR PORE COMPLEX PROTEIN NUP160"/>
    <property type="match status" value="1"/>
</dbReference>
<dbReference type="GO" id="GO:0017056">
    <property type="term" value="F:structural constituent of nuclear pore"/>
    <property type="evidence" value="ECO:0007669"/>
    <property type="project" value="TreeGrafter"/>
</dbReference>
<dbReference type="Proteomes" id="UP000193685">
    <property type="component" value="Unassembled WGS sequence"/>
</dbReference>
<dbReference type="RefSeq" id="XP_040727081.1">
    <property type="nucleotide sequence ID" value="XM_040871001.1"/>
</dbReference>
<evidence type="ECO:0000256" key="5">
    <source>
        <dbReference type="SAM" id="Coils"/>
    </source>
</evidence>
<name>A0A1Y2FNU5_PROLT</name>
<feature type="domain" description="Nucleoporin Nup120/160 beta-propeller" evidence="7">
    <location>
        <begin position="80"/>
        <end position="487"/>
    </location>
</feature>
<organism evidence="9 10">
    <name type="scientific">Protomyces lactucae-debilis</name>
    <dbReference type="NCBI Taxonomy" id="2754530"/>
    <lineage>
        <taxon>Eukaryota</taxon>
        <taxon>Fungi</taxon>
        <taxon>Dikarya</taxon>
        <taxon>Ascomycota</taxon>
        <taxon>Taphrinomycotina</taxon>
        <taxon>Taphrinomycetes</taxon>
        <taxon>Taphrinales</taxon>
        <taxon>Protomycetaceae</taxon>
        <taxon>Protomyces</taxon>
    </lineage>
</organism>
<dbReference type="InterPro" id="IPR056535">
    <property type="entry name" value="TPR_NUP160_M"/>
</dbReference>
<keyword evidence="4" id="KW-0853">WD repeat</keyword>
<evidence type="ECO:0000256" key="3">
    <source>
        <dbReference type="ARBA" id="ARBA00023242"/>
    </source>
</evidence>
<dbReference type="STRING" id="56484.A0A1Y2FNU5"/>